<evidence type="ECO:0000256" key="1">
    <source>
        <dbReference type="SAM" id="MobiDB-lite"/>
    </source>
</evidence>
<evidence type="ECO:0000313" key="3">
    <source>
        <dbReference type="Proteomes" id="UP001249394"/>
    </source>
</evidence>
<evidence type="ECO:0000313" key="2">
    <source>
        <dbReference type="EMBL" id="WND23585.1"/>
    </source>
</evidence>
<reference evidence="2 3" key="1">
    <citation type="submission" date="2023-09" db="EMBL/GenBank/DDBJ databases">
        <title>The genome sequence of Streptomyces anthocyanicus.</title>
        <authorList>
            <person name="Mo P."/>
        </authorList>
    </citation>
    <scope>NUCLEOTIDE SEQUENCE [LARGE SCALE GENOMIC DNA]</scope>
    <source>
        <strain evidence="2 3">JCM 4387</strain>
    </source>
</reference>
<sequence length="133" mass="14067">MKPGVGMFVLRTRRSRGVLLGGLAVSLVLSTLPVLPLPGVAPTTAAAAAASVVDESTALEQAKASGEPVEVTTDRTEYSTTHANPDGTFLLTQSSTPQRVKQEDGSWKAVDPALERRPDGRIAPKRATDLVYR</sequence>
<name>A0ABY9UL31_STRVL</name>
<organism evidence="2 3">
    <name type="scientific">Streptomyces violaceus</name>
    <name type="common">Streptomyces venezuelae</name>
    <dbReference type="NCBI Taxonomy" id="1936"/>
    <lineage>
        <taxon>Bacteria</taxon>
        <taxon>Bacillati</taxon>
        <taxon>Actinomycetota</taxon>
        <taxon>Actinomycetes</taxon>
        <taxon>Kitasatosporales</taxon>
        <taxon>Streptomycetaceae</taxon>
        <taxon>Streptomyces</taxon>
    </lineage>
</organism>
<feature type="compositionally biased region" description="Basic and acidic residues" evidence="1">
    <location>
        <begin position="113"/>
        <end position="133"/>
    </location>
</feature>
<dbReference type="EMBL" id="CP134213">
    <property type="protein sequence ID" value="WND23585.1"/>
    <property type="molecule type" value="Genomic_DNA"/>
</dbReference>
<dbReference type="Proteomes" id="UP001249394">
    <property type="component" value="Chromosome"/>
</dbReference>
<protein>
    <submittedName>
        <fullName evidence="2">Uncharacterized protein</fullName>
    </submittedName>
</protein>
<keyword evidence="3" id="KW-1185">Reference proteome</keyword>
<gene>
    <name evidence="2" type="ORF">RI060_42465</name>
</gene>
<proteinExistence type="predicted"/>
<accession>A0ABY9UL31</accession>
<feature type="compositionally biased region" description="Polar residues" evidence="1">
    <location>
        <begin position="90"/>
        <end position="99"/>
    </location>
</feature>
<feature type="region of interest" description="Disordered" evidence="1">
    <location>
        <begin position="59"/>
        <end position="133"/>
    </location>
</feature>